<sequence>MTGGSGGNSGRPGRRGCTVGVRVPGGRRLRSDNSENQTCQYERLNAHAKEEIGYDSYIRAQDMWFWIMVGLKICDLQGNCKLKICGLGLARFASSDTPTTVFWMEQDHVAT</sequence>
<organism evidence="2 3">
    <name type="scientific">Triticum turgidum subsp. durum</name>
    <name type="common">Durum wheat</name>
    <name type="synonym">Triticum durum</name>
    <dbReference type="NCBI Taxonomy" id="4567"/>
    <lineage>
        <taxon>Eukaryota</taxon>
        <taxon>Viridiplantae</taxon>
        <taxon>Streptophyta</taxon>
        <taxon>Embryophyta</taxon>
        <taxon>Tracheophyta</taxon>
        <taxon>Spermatophyta</taxon>
        <taxon>Magnoliopsida</taxon>
        <taxon>Liliopsida</taxon>
        <taxon>Poales</taxon>
        <taxon>Poaceae</taxon>
        <taxon>BOP clade</taxon>
        <taxon>Pooideae</taxon>
        <taxon>Triticodae</taxon>
        <taxon>Triticeae</taxon>
        <taxon>Triticinae</taxon>
        <taxon>Triticum</taxon>
    </lineage>
</organism>
<proteinExistence type="predicted"/>
<dbReference type="Gramene" id="TRITD3Bv1G207880.1">
    <property type="protein sequence ID" value="TRITD3Bv1G207880.1"/>
    <property type="gene ID" value="TRITD3Bv1G207880"/>
</dbReference>
<feature type="compositionally biased region" description="Gly residues" evidence="1">
    <location>
        <begin position="1"/>
        <end position="10"/>
    </location>
</feature>
<feature type="compositionally biased region" description="Low complexity" evidence="1">
    <location>
        <begin position="15"/>
        <end position="26"/>
    </location>
</feature>
<keyword evidence="3" id="KW-1185">Reference proteome</keyword>
<gene>
    <name evidence="2" type="ORF">TRITD_3Bv1G207880</name>
</gene>
<evidence type="ECO:0000313" key="2">
    <source>
        <dbReference type="EMBL" id="VAH81890.1"/>
    </source>
</evidence>
<feature type="region of interest" description="Disordered" evidence="1">
    <location>
        <begin position="1"/>
        <end position="34"/>
    </location>
</feature>
<evidence type="ECO:0000313" key="3">
    <source>
        <dbReference type="Proteomes" id="UP000324705"/>
    </source>
</evidence>
<accession>A0A9R1QQQ2</accession>
<reference evidence="2 3" key="1">
    <citation type="submission" date="2017-09" db="EMBL/GenBank/DDBJ databases">
        <authorList>
            <consortium name="International Durum Wheat Genome Sequencing Consortium (IDWGSC)"/>
            <person name="Milanesi L."/>
        </authorList>
    </citation>
    <scope>NUCLEOTIDE SEQUENCE [LARGE SCALE GENOMIC DNA]</scope>
    <source>
        <strain evidence="3">cv. Svevo</strain>
    </source>
</reference>
<protein>
    <submittedName>
        <fullName evidence="2">Uncharacterized protein</fullName>
    </submittedName>
</protein>
<name>A0A9R1QQQ2_TRITD</name>
<dbReference type="EMBL" id="LT934116">
    <property type="protein sequence ID" value="VAH81890.1"/>
    <property type="molecule type" value="Genomic_DNA"/>
</dbReference>
<evidence type="ECO:0000256" key="1">
    <source>
        <dbReference type="SAM" id="MobiDB-lite"/>
    </source>
</evidence>
<dbReference type="AlphaFoldDB" id="A0A9R1QQQ2"/>
<dbReference type="Proteomes" id="UP000324705">
    <property type="component" value="Chromosome 3B"/>
</dbReference>